<evidence type="ECO:0000256" key="1">
    <source>
        <dbReference type="ARBA" id="ARBA00022737"/>
    </source>
</evidence>
<feature type="binding site" evidence="4">
    <location>
        <position position="476"/>
    </location>
    <ligand>
        <name>hydrogencarbonate</name>
        <dbReference type="ChEBI" id="CHEBI:17544"/>
        <label>1</label>
    </ligand>
</feature>
<keyword evidence="6" id="KW-0732">Signal</keyword>
<dbReference type="GO" id="GO:0006826">
    <property type="term" value="P:iron ion transport"/>
    <property type="evidence" value="ECO:0007669"/>
    <property type="project" value="UniProtKB-KW"/>
</dbReference>
<feature type="chain" id="PRO_5029854873" description="Transferrin" evidence="6">
    <location>
        <begin position="25"/>
        <end position="713"/>
    </location>
</feature>
<dbReference type="OrthoDB" id="8170333at2759"/>
<reference evidence="8" key="1">
    <citation type="submission" date="2021-01" db="UniProtKB">
        <authorList>
            <consortium name="EnsemblMetazoa"/>
        </authorList>
    </citation>
    <scope>IDENTIFICATION</scope>
</reference>
<dbReference type="InterPro" id="IPR001156">
    <property type="entry name" value="Transferrin-like_dom"/>
</dbReference>
<dbReference type="SUPFAM" id="SSF53850">
    <property type="entry name" value="Periplasmic binding protein-like II"/>
    <property type="match status" value="2"/>
</dbReference>
<keyword evidence="3" id="KW-0406">Ion transport</keyword>
<name>A0A7M7G7A8_NASVI</name>
<dbReference type="KEGG" id="nvi:100123313"/>
<dbReference type="PANTHER" id="PTHR11485">
    <property type="entry name" value="TRANSFERRIN"/>
    <property type="match status" value="1"/>
</dbReference>
<dbReference type="Proteomes" id="UP000002358">
    <property type="component" value="Chromosome 4"/>
</dbReference>
<comment type="function">
    <text evidence="3">Transferrins are iron binding transport proteins which bind Fe(3+) ion in association with the binding of an anion, usually bicarbonate.</text>
</comment>
<dbReference type="GO" id="GO:0055037">
    <property type="term" value="C:recycling endosome"/>
    <property type="evidence" value="ECO:0007669"/>
    <property type="project" value="TreeGrafter"/>
</dbReference>
<keyword evidence="3" id="KW-0410">Iron transport</keyword>
<feature type="signal peptide" evidence="6">
    <location>
        <begin position="1"/>
        <end position="24"/>
    </location>
</feature>
<protein>
    <recommendedName>
        <fullName evidence="3">Transferrin</fullName>
    </recommendedName>
</protein>
<dbReference type="Pfam" id="PF00405">
    <property type="entry name" value="Transferrin"/>
    <property type="match status" value="2"/>
</dbReference>
<keyword evidence="3" id="KW-0408">Iron</keyword>
<evidence type="ECO:0000259" key="7">
    <source>
        <dbReference type="PROSITE" id="PS51408"/>
    </source>
</evidence>
<feature type="disulfide bond" evidence="5">
    <location>
        <begin position="580"/>
        <end position="591"/>
    </location>
</feature>
<evidence type="ECO:0000313" key="8">
    <source>
        <dbReference type="EnsemblMetazoa" id="XP_001606939"/>
    </source>
</evidence>
<comment type="similarity">
    <text evidence="3">Belongs to the transferrin family.</text>
</comment>
<keyword evidence="3" id="KW-0479">Metal-binding</keyword>
<dbReference type="SMR" id="A0A7M7G7A8"/>
<dbReference type="SMART" id="SM00094">
    <property type="entry name" value="TR_FER"/>
    <property type="match status" value="1"/>
</dbReference>
<dbReference type="GO" id="GO:0005615">
    <property type="term" value="C:extracellular space"/>
    <property type="evidence" value="ECO:0007669"/>
    <property type="project" value="InterPro"/>
</dbReference>
<dbReference type="GO" id="GO:0046872">
    <property type="term" value="F:metal ion binding"/>
    <property type="evidence" value="ECO:0007669"/>
    <property type="project" value="UniProtKB-KW"/>
</dbReference>
<evidence type="ECO:0000256" key="4">
    <source>
        <dbReference type="PIRSR" id="PIRSR002549-2"/>
    </source>
</evidence>
<dbReference type="GeneID" id="100123313"/>
<dbReference type="PROSITE" id="PS51408">
    <property type="entry name" value="TRANSFERRIN_LIKE_4"/>
    <property type="match status" value="2"/>
</dbReference>
<dbReference type="InterPro" id="IPR016357">
    <property type="entry name" value="Transferrin"/>
</dbReference>
<keyword evidence="2 5" id="KW-1015">Disulfide bond</keyword>
<evidence type="ECO:0000256" key="3">
    <source>
        <dbReference type="PIRNR" id="PIRNR002549"/>
    </source>
</evidence>
<keyword evidence="9" id="KW-1185">Reference proteome</keyword>
<feature type="binding site" evidence="4">
    <location>
        <position position="479"/>
    </location>
    <ligand>
        <name>hydrogencarbonate</name>
        <dbReference type="ChEBI" id="CHEBI:17544"/>
        <label>1</label>
    </ligand>
</feature>
<feature type="domain" description="Transferrin-like" evidence="7">
    <location>
        <begin position="27"/>
        <end position="352"/>
    </location>
</feature>
<feature type="disulfide bond" evidence="5">
    <location>
        <begin position="471"/>
        <end position="547"/>
    </location>
</feature>
<organism evidence="8 9">
    <name type="scientific">Nasonia vitripennis</name>
    <name type="common">Parasitic wasp</name>
    <dbReference type="NCBI Taxonomy" id="7425"/>
    <lineage>
        <taxon>Eukaryota</taxon>
        <taxon>Metazoa</taxon>
        <taxon>Ecdysozoa</taxon>
        <taxon>Arthropoda</taxon>
        <taxon>Hexapoda</taxon>
        <taxon>Insecta</taxon>
        <taxon>Pterygota</taxon>
        <taxon>Neoptera</taxon>
        <taxon>Endopterygota</taxon>
        <taxon>Hymenoptera</taxon>
        <taxon>Apocrita</taxon>
        <taxon>Proctotrupomorpha</taxon>
        <taxon>Chalcidoidea</taxon>
        <taxon>Pteromalidae</taxon>
        <taxon>Pteromalinae</taxon>
        <taxon>Nasonia</taxon>
    </lineage>
</organism>
<dbReference type="EnsemblMetazoa" id="XM_001606889">
    <property type="protein sequence ID" value="XP_001606939"/>
    <property type="gene ID" value="LOC100123313"/>
</dbReference>
<dbReference type="GO" id="GO:0005769">
    <property type="term" value="C:early endosome"/>
    <property type="evidence" value="ECO:0007669"/>
    <property type="project" value="TreeGrafter"/>
</dbReference>
<accession>A0A7M7G7A8</accession>
<dbReference type="PRINTS" id="PR00422">
    <property type="entry name" value="TRANSFERRIN"/>
</dbReference>
<evidence type="ECO:0000256" key="2">
    <source>
        <dbReference type="ARBA" id="ARBA00023157"/>
    </source>
</evidence>
<evidence type="ECO:0000313" key="9">
    <source>
        <dbReference type="Proteomes" id="UP000002358"/>
    </source>
</evidence>
<sequence length="713" mass="80945">MASKILWTIFVFSCLQLWQNTVDAGALKFCATTKKLSRTNDALMRTCKDIQHKASEINCVIVDDRLTCLRMLVSGLVDFTVLEPEDLTILHTDVIEKSDVLITHELKTFSENQPQHDVEMIALVKNKFDNMWTTKDKRLCYIGFELGYTPTYHYHYTSYFERWIIMKQCDSKKTLLENRIADLSQHFESACIAGPWSLDSAYDGVLKSKYKNLCALCGSPVGCYEGDRFYGMQGAINCLLENVGDIAWLNRDDVKPHFAELASYGFSMLCPDGMFIPLSANKTCTWIAEPRPTIVARSDVADRVTKTVTDMGNSGKLFYPVIHASYKFSHLANMTPALTPEDYTRRFPGYSSSRVLTTCHPERTIRWCVSSNIEANKCGWMQAAAVAMDIEPRISCIQQKDRKSALEAVRDDRCDIYVAKPEEELNARSMNLTPIAHMISNKDLEASRFAAIVRKDAKYKNFNDLRGAKACFSGYKSVGWNAFFSYLRNSSSSWDCEDEKAISQFFNQTCVYGLNEKNTTVPKNLYSLCNKTHFEDKLGPEENAFKCLMKGGDVAFVNVSAAKQYYSSFSIFHMNYRMLCQDESYEGARPCFIAETTLGSVLGSKNITQVRKEEIYLMLLSLDRFFGRTYDRETAMFTLYGPFEGQSDVIFPDNTQHLQKHVADLRHGRTYEEILESLQDKVECGMSGSSSLSNSVIVIFSVVIFNALRTFST</sequence>
<dbReference type="PANTHER" id="PTHR11485:SF54">
    <property type="entry name" value="TRANSFERRIN"/>
    <property type="match status" value="1"/>
</dbReference>
<dbReference type="PIRSF" id="PIRSF002549">
    <property type="entry name" value="Transferrin"/>
    <property type="match status" value="1"/>
</dbReference>
<evidence type="ECO:0000256" key="6">
    <source>
        <dbReference type="SAM" id="SignalP"/>
    </source>
</evidence>
<dbReference type="FunCoup" id="A0A7M7G7A8">
    <property type="interactions" value="2"/>
</dbReference>
<dbReference type="Gene3D" id="3.40.190.10">
    <property type="entry name" value="Periplasmic binding protein-like II"/>
    <property type="match status" value="3"/>
</dbReference>
<dbReference type="AlphaFoldDB" id="A0A7M7G7A8"/>
<keyword evidence="1" id="KW-0677">Repeat</keyword>
<proteinExistence type="inferred from homology"/>
<feature type="disulfide bond" evidence="5">
    <location>
        <begin position="378"/>
        <end position="396"/>
    </location>
</feature>
<dbReference type="RefSeq" id="XP_001606939.2">
    <property type="nucleotide sequence ID" value="XM_001606889.6"/>
</dbReference>
<dbReference type="GO" id="GO:0005886">
    <property type="term" value="C:plasma membrane"/>
    <property type="evidence" value="ECO:0007669"/>
    <property type="project" value="TreeGrafter"/>
</dbReference>
<dbReference type="InParanoid" id="A0A7M7G7A8"/>
<dbReference type="CDD" id="cd13529">
    <property type="entry name" value="PBP2_transferrin"/>
    <property type="match status" value="1"/>
</dbReference>
<keyword evidence="3" id="KW-0813">Transport</keyword>
<evidence type="ECO:0000256" key="5">
    <source>
        <dbReference type="PIRSR" id="PIRSR002549-4"/>
    </source>
</evidence>
<feature type="disulfide bond" evidence="5">
    <location>
        <begin position="510"/>
        <end position="529"/>
    </location>
</feature>
<feature type="domain" description="Transferrin-like" evidence="7">
    <location>
        <begin position="365"/>
        <end position="680"/>
    </location>
</feature>